<keyword evidence="10" id="KW-1185">Reference proteome</keyword>
<dbReference type="AlphaFoldDB" id="A0A8S3ZUQ7"/>
<keyword evidence="2" id="KW-0813">Transport</keyword>
<organism evidence="9 10">
    <name type="scientific">Candidula unifasciata</name>
    <dbReference type="NCBI Taxonomy" id="100452"/>
    <lineage>
        <taxon>Eukaryota</taxon>
        <taxon>Metazoa</taxon>
        <taxon>Spiralia</taxon>
        <taxon>Lophotrochozoa</taxon>
        <taxon>Mollusca</taxon>
        <taxon>Gastropoda</taxon>
        <taxon>Heterobranchia</taxon>
        <taxon>Euthyneura</taxon>
        <taxon>Panpulmonata</taxon>
        <taxon>Eupulmonata</taxon>
        <taxon>Stylommatophora</taxon>
        <taxon>Helicina</taxon>
        <taxon>Helicoidea</taxon>
        <taxon>Geomitridae</taxon>
        <taxon>Candidula</taxon>
    </lineage>
</organism>
<keyword evidence="3 7" id="KW-0812">Transmembrane</keyword>
<protein>
    <recommendedName>
        <fullName evidence="8">Major facilitator superfamily (MFS) profile domain-containing protein</fullName>
    </recommendedName>
</protein>
<dbReference type="Pfam" id="PF07690">
    <property type="entry name" value="MFS_1"/>
    <property type="match status" value="1"/>
</dbReference>
<sequence>DSKDVPSAGAPDNIPGENTPVVQTHPYRKRRKLTLFLLCISCFCGGNIYSLMAPFMPLEAKRKGLSSIQIGIVFGIFQLGLFISSPLIGNYLSRLGAKFVVVLGLCAGGLPAVLFGLIIYLPSGAPFFAAALILRAADALGGAGVFTACYAIAAVVYPERMSLAFGLIQTSMSFGLMVSPAIGGLLYQIGGFSLPFFVVGGFTILYAVVFQVMLPPIEDVEYERKASVFSLLRSGLVWVTIVCIFNSAIGSMFMAPALSLHLEQFKLPSSIVGLLFVITPTFYGLSAPLWGLICDKT</sequence>
<feature type="domain" description="Major facilitator superfamily (MFS) profile" evidence="8">
    <location>
        <begin position="34"/>
        <end position="297"/>
    </location>
</feature>
<evidence type="ECO:0000256" key="4">
    <source>
        <dbReference type="ARBA" id="ARBA00022989"/>
    </source>
</evidence>
<feature type="region of interest" description="Disordered" evidence="6">
    <location>
        <begin position="1"/>
        <end position="21"/>
    </location>
</feature>
<reference evidence="9" key="1">
    <citation type="submission" date="2021-04" db="EMBL/GenBank/DDBJ databases">
        <authorList>
            <consortium name="Molecular Ecology Group"/>
        </authorList>
    </citation>
    <scope>NUCLEOTIDE SEQUENCE</scope>
</reference>
<feature type="non-terminal residue" evidence="9">
    <location>
        <position position="297"/>
    </location>
</feature>
<accession>A0A8S3ZUQ7</accession>
<name>A0A8S3ZUQ7_9EUPU</name>
<dbReference type="EMBL" id="CAJHNH020006101">
    <property type="protein sequence ID" value="CAG5133317.1"/>
    <property type="molecule type" value="Genomic_DNA"/>
</dbReference>
<feature type="non-terminal residue" evidence="9">
    <location>
        <position position="1"/>
    </location>
</feature>
<evidence type="ECO:0000259" key="8">
    <source>
        <dbReference type="PROSITE" id="PS50850"/>
    </source>
</evidence>
<dbReference type="InterPro" id="IPR020846">
    <property type="entry name" value="MFS_dom"/>
</dbReference>
<feature type="transmembrane region" description="Helical" evidence="7">
    <location>
        <begin position="235"/>
        <end position="258"/>
    </location>
</feature>
<keyword evidence="4 7" id="KW-1133">Transmembrane helix</keyword>
<dbReference type="PANTHER" id="PTHR23506:SF26">
    <property type="entry name" value="MFS-TYPE TRANSPORTER SLC18B1"/>
    <property type="match status" value="1"/>
</dbReference>
<proteinExistence type="predicted"/>
<evidence type="ECO:0000313" key="9">
    <source>
        <dbReference type="EMBL" id="CAG5133317.1"/>
    </source>
</evidence>
<dbReference type="GO" id="GO:0016020">
    <property type="term" value="C:membrane"/>
    <property type="evidence" value="ECO:0007669"/>
    <property type="project" value="UniProtKB-SubCell"/>
</dbReference>
<dbReference type="Proteomes" id="UP000678393">
    <property type="component" value="Unassembled WGS sequence"/>
</dbReference>
<dbReference type="PROSITE" id="PS50850">
    <property type="entry name" value="MFS"/>
    <property type="match status" value="1"/>
</dbReference>
<evidence type="ECO:0000256" key="7">
    <source>
        <dbReference type="SAM" id="Phobius"/>
    </source>
</evidence>
<dbReference type="Gene3D" id="1.20.1250.20">
    <property type="entry name" value="MFS general substrate transporter like domains"/>
    <property type="match status" value="2"/>
</dbReference>
<feature type="transmembrane region" description="Helical" evidence="7">
    <location>
        <begin position="99"/>
        <end position="121"/>
    </location>
</feature>
<feature type="transmembrane region" description="Helical" evidence="7">
    <location>
        <begin position="68"/>
        <end position="92"/>
    </location>
</feature>
<dbReference type="SUPFAM" id="SSF103473">
    <property type="entry name" value="MFS general substrate transporter"/>
    <property type="match status" value="1"/>
</dbReference>
<evidence type="ECO:0000256" key="5">
    <source>
        <dbReference type="ARBA" id="ARBA00023136"/>
    </source>
</evidence>
<feature type="transmembrane region" description="Helical" evidence="7">
    <location>
        <begin position="163"/>
        <end position="186"/>
    </location>
</feature>
<dbReference type="InterPro" id="IPR036259">
    <property type="entry name" value="MFS_trans_sf"/>
</dbReference>
<dbReference type="InterPro" id="IPR050930">
    <property type="entry name" value="MFS_Vesicular_Transporter"/>
</dbReference>
<comment type="caution">
    <text evidence="9">The sequence shown here is derived from an EMBL/GenBank/DDBJ whole genome shotgun (WGS) entry which is preliminary data.</text>
</comment>
<evidence type="ECO:0000256" key="6">
    <source>
        <dbReference type="SAM" id="MobiDB-lite"/>
    </source>
</evidence>
<evidence type="ECO:0000313" key="10">
    <source>
        <dbReference type="Proteomes" id="UP000678393"/>
    </source>
</evidence>
<gene>
    <name evidence="9" type="ORF">CUNI_LOCUS18875</name>
</gene>
<dbReference type="GO" id="GO:0022857">
    <property type="term" value="F:transmembrane transporter activity"/>
    <property type="evidence" value="ECO:0007669"/>
    <property type="project" value="InterPro"/>
</dbReference>
<dbReference type="OrthoDB" id="497880at2759"/>
<dbReference type="InterPro" id="IPR011701">
    <property type="entry name" value="MFS"/>
</dbReference>
<keyword evidence="5 7" id="KW-0472">Membrane</keyword>
<feature type="transmembrane region" description="Helical" evidence="7">
    <location>
        <begin position="33"/>
        <end position="56"/>
    </location>
</feature>
<comment type="subcellular location">
    <subcellularLocation>
        <location evidence="1">Membrane</location>
        <topology evidence="1">Multi-pass membrane protein</topology>
    </subcellularLocation>
</comment>
<evidence type="ECO:0000256" key="2">
    <source>
        <dbReference type="ARBA" id="ARBA00022448"/>
    </source>
</evidence>
<feature type="transmembrane region" description="Helical" evidence="7">
    <location>
        <begin position="127"/>
        <end position="156"/>
    </location>
</feature>
<evidence type="ECO:0000256" key="3">
    <source>
        <dbReference type="ARBA" id="ARBA00022692"/>
    </source>
</evidence>
<evidence type="ECO:0000256" key="1">
    <source>
        <dbReference type="ARBA" id="ARBA00004141"/>
    </source>
</evidence>
<dbReference type="PANTHER" id="PTHR23506">
    <property type="entry name" value="GH10249P"/>
    <property type="match status" value="1"/>
</dbReference>
<feature type="transmembrane region" description="Helical" evidence="7">
    <location>
        <begin position="270"/>
        <end position="293"/>
    </location>
</feature>
<feature type="transmembrane region" description="Helical" evidence="7">
    <location>
        <begin position="192"/>
        <end position="214"/>
    </location>
</feature>